<organism evidence="2 3">
    <name type="scientific">Helicobacter turcicus</name>
    <dbReference type="NCBI Taxonomy" id="2867412"/>
    <lineage>
        <taxon>Bacteria</taxon>
        <taxon>Pseudomonadati</taxon>
        <taxon>Campylobacterota</taxon>
        <taxon>Epsilonproteobacteria</taxon>
        <taxon>Campylobacterales</taxon>
        <taxon>Helicobacteraceae</taxon>
        <taxon>Helicobacter</taxon>
    </lineage>
</organism>
<dbReference type="InterPro" id="IPR023346">
    <property type="entry name" value="Lysozyme-like_dom_sf"/>
</dbReference>
<evidence type="ECO:0000313" key="3">
    <source>
        <dbReference type="Proteomes" id="UP000700059"/>
    </source>
</evidence>
<dbReference type="InterPro" id="IPR008258">
    <property type="entry name" value="Transglycosylase_SLT_dom_1"/>
</dbReference>
<dbReference type="Proteomes" id="UP000700059">
    <property type="component" value="Unassembled WGS sequence"/>
</dbReference>
<dbReference type="RefSeq" id="WP_221532538.1">
    <property type="nucleotide sequence ID" value="NZ_JAIGYP010000010.1"/>
</dbReference>
<comment type="caution">
    <text evidence="2">The sequence shown here is derived from an EMBL/GenBank/DDBJ whole genome shotgun (WGS) entry which is preliminary data.</text>
</comment>
<dbReference type="EMBL" id="JAIGYQ010000010">
    <property type="protein sequence ID" value="MBX7491223.1"/>
    <property type="molecule type" value="Genomic_DNA"/>
</dbReference>
<sequence>MRDLATDKNHCASLKGESKLISLDCNYTKQYNYDNDFGSNHYSSFWGINFHHRVLPVANTLSRLYQNYFYCKKVLSLLSLLFPIFCYSYDNLTIANALKRIARNSEIDKKILYTLAKIESNFNPLVISFTSKDRNHNFKNLTKEVRKYKDKYLINFKGKERDLQEALESLINSGIRVDVGLMQINSANFKAREIPYIFNPSYNISKSTLILKDCIKAKQNLKDSIECYNKGTKRNYKSYDYYKRFYTSFLRDFARVTK</sequence>
<evidence type="ECO:0000313" key="2">
    <source>
        <dbReference type="EMBL" id="MBX7491223.1"/>
    </source>
</evidence>
<accession>A0ABS7JP89</accession>
<gene>
    <name evidence="2" type="ORF">K4G57_07100</name>
</gene>
<reference evidence="2 3" key="1">
    <citation type="submission" date="2021-08" db="EMBL/GenBank/DDBJ databases">
        <title>Helicobacter spp. isolated from feces of Anatolian Ground Squirrel (Spermophilus xanthoprymnus) in Turkey.</title>
        <authorList>
            <person name="Aydin F."/>
            <person name="Abay S."/>
            <person name="Kayman T."/>
            <person name="Karakaya E."/>
            <person name="Saticioglu I.B."/>
        </authorList>
    </citation>
    <scope>NUCLEOTIDE SEQUENCE [LARGE SCALE GENOMIC DNA]</scope>
    <source>
        <strain evidence="2 3">Faydin-H70</strain>
    </source>
</reference>
<name>A0ABS7JP89_9HELI</name>
<dbReference type="SUPFAM" id="SSF53955">
    <property type="entry name" value="Lysozyme-like"/>
    <property type="match status" value="1"/>
</dbReference>
<proteinExistence type="predicted"/>
<feature type="domain" description="Transglycosylase SLT" evidence="1">
    <location>
        <begin position="100"/>
        <end position="241"/>
    </location>
</feature>
<protein>
    <submittedName>
        <fullName evidence="2">Transglycosylase SLT domain-containing protein</fullName>
    </submittedName>
</protein>
<dbReference type="Gene3D" id="1.10.530.10">
    <property type="match status" value="1"/>
</dbReference>
<keyword evidence="3" id="KW-1185">Reference proteome</keyword>
<evidence type="ECO:0000259" key="1">
    <source>
        <dbReference type="Pfam" id="PF01464"/>
    </source>
</evidence>
<dbReference type="Pfam" id="PF01464">
    <property type="entry name" value="SLT"/>
    <property type="match status" value="1"/>
</dbReference>